<dbReference type="InParanoid" id="A0A165GHM4"/>
<name>A0A165GHM4_9APHY</name>
<reference evidence="2 3" key="1">
    <citation type="journal article" date="2016" name="Mol. Biol. Evol.">
        <title>Comparative Genomics of Early-Diverging Mushroom-Forming Fungi Provides Insights into the Origins of Lignocellulose Decay Capabilities.</title>
        <authorList>
            <person name="Nagy L.G."/>
            <person name="Riley R."/>
            <person name="Tritt A."/>
            <person name="Adam C."/>
            <person name="Daum C."/>
            <person name="Floudas D."/>
            <person name="Sun H."/>
            <person name="Yadav J.S."/>
            <person name="Pangilinan J."/>
            <person name="Larsson K.H."/>
            <person name="Matsuura K."/>
            <person name="Barry K."/>
            <person name="Labutti K."/>
            <person name="Kuo R."/>
            <person name="Ohm R.A."/>
            <person name="Bhattacharya S.S."/>
            <person name="Shirouzu T."/>
            <person name="Yoshinaga Y."/>
            <person name="Martin F.M."/>
            <person name="Grigoriev I.V."/>
            <person name="Hibbett D.S."/>
        </authorList>
    </citation>
    <scope>NUCLEOTIDE SEQUENCE [LARGE SCALE GENOMIC DNA]</scope>
    <source>
        <strain evidence="2 3">93-53</strain>
    </source>
</reference>
<proteinExistence type="predicted"/>
<dbReference type="RefSeq" id="XP_040768100.1">
    <property type="nucleotide sequence ID" value="XM_040914178.1"/>
</dbReference>
<evidence type="ECO:0000256" key="1">
    <source>
        <dbReference type="SAM" id="Phobius"/>
    </source>
</evidence>
<dbReference type="GeneID" id="63831206"/>
<feature type="transmembrane region" description="Helical" evidence="1">
    <location>
        <begin position="17"/>
        <end position="41"/>
    </location>
</feature>
<sequence>MYRPGTHFSYATCQTSALIASILQQCIIVAVSIISIVRVYILFDRERWLLATLIILFVCSIAMTWLAIMMHASKFRYDALCLSSFAPKATVIAWIMPVVFEAMLCIFVLVKFMQSRRRGLGDQPILTVLIRDGIWPFGLILAVDLLAILFHSVFEEPLSAGFNFWAMSVYSFAGSHVLLNLRRVAIPVTNHSTAANTSQTELELGVSSDLVFGASMPAPNEIELSEDLNMQDNPEQS</sequence>
<feature type="transmembrane region" description="Helical" evidence="1">
    <location>
        <begin position="48"/>
        <end position="71"/>
    </location>
</feature>
<dbReference type="OrthoDB" id="2637653at2759"/>
<feature type="transmembrane region" description="Helical" evidence="1">
    <location>
        <begin position="160"/>
        <end position="179"/>
    </location>
</feature>
<accession>A0A165GHM4</accession>
<feature type="transmembrane region" description="Helical" evidence="1">
    <location>
        <begin position="134"/>
        <end position="154"/>
    </location>
</feature>
<keyword evidence="1" id="KW-0812">Transmembrane</keyword>
<organism evidence="2 3">
    <name type="scientific">Laetiporus sulphureus 93-53</name>
    <dbReference type="NCBI Taxonomy" id="1314785"/>
    <lineage>
        <taxon>Eukaryota</taxon>
        <taxon>Fungi</taxon>
        <taxon>Dikarya</taxon>
        <taxon>Basidiomycota</taxon>
        <taxon>Agaricomycotina</taxon>
        <taxon>Agaricomycetes</taxon>
        <taxon>Polyporales</taxon>
        <taxon>Laetiporus</taxon>
    </lineage>
</organism>
<feature type="transmembrane region" description="Helical" evidence="1">
    <location>
        <begin position="91"/>
        <end position="113"/>
    </location>
</feature>
<keyword evidence="1" id="KW-0472">Membrane</keyword>
<dbReference type="AlphaFoldDB" id="A0A165GHM4"/>
<protein>
    <submittedName>
        <fullName evidence="2">Uncharacterized protein</fullName>
    </submittedName>
</protein>
<dbReference type="EMBL" id="KV427609">
    <property type="protein sequence ID" value="KZT10360.1"/>
    <property type="molecule type" value="Genomic_DNA"/>
</dbReference>
<dbReference type="Proteomes" id="UP000076871">
    <property type="component" value="Unassembled WGS sequence"/>
</dbReference>
<gene>
    <name evidence="2" type="ORF">LAESUDRAFT_810021</name>
</gene>
<keyword evidence="3" id="KW-1185">Reference proteome</keyword>
<keyword evidence="1" id="KW-1133">Transmembrane helix</keyword>
<evidence type="ECO:0000313" key="2">
    <source>
        <dbReference type="EMBL" id="KZT10360.1"/>
    </source>
</evidence>
<evidence type="ECO:0000313" key="3">
    <source>
        <dbReference type="Proteomes" id="UP000076871"/>
    </source>
</evidence>